<dbReference type="PANTHER" id="PTHR15092:SF37">
    <property type="entry name" value="TARGET OF EGR1 PROTEIN 1"/>
    <property type="match status" value="1"/>
</dbReference>
<dbReference type="AlphaFoldDB" id="A0A812C5H1"/>
<comment type="similarity">
    <text evidence="3">Belongs to the CAF1 family.</text>
</comment>
<keyword evidence="7 13" id="KW-0862">Zinc</keyword>
<evidence type="ECO:0000256" key="14">
    <source>
        <dbReference type="SAM" id="MobiDB-lite"/>
    </source>
</evidence>
<comment type="function">
    <text evidence="10">Inhibits cell growth rate and cell cycle. Induces CDKN1A expression as well as TGF-beta expression. Mediates the inhibitory growth effect of EGR1. Involved in the maturation of snRNAs and snRNA 3'-tail processing.</text>
</comment>
<feature type="zinc finger region" description="C3H1-type" evidence="13">
    <location>
        <begin position="364"/>
        <end position="387"/>
    </location>
</feature>
<dbReference type="GO" id="GO:0015030">
    <property type="term" value="C:Cajal body"/>
    <property type="evidence" value="ECO:0007669"/>
    <property type="project" value="TreeGrafter"/>
</dbReference>
<dbReference type="GO" id="GO:0008270">
    <property type="term" value="F:zinc ion binding"/>
    <property type="evidence" value="ECO:0007669"/>
    <property type="project" value="UniProtKB-KW"/>
</dbReference>
<dbReference type="EMBL" id="CAHIKZ030001104">
    <property type="protein sequence ID" value="CAE1252627.1"/>
    <property type="molecule type" value="Genomic_DNA"/>
</dbReference>
<dbReference type="GO" id="GO:0016607">
    <property type="term" value="C:nuclear speck"/>
    <property type="evidence" value="ECO:0007669"/>
    <property type="project" value="UniProtKB-SubCell"/>
</dbReference>
<keyword evidence="5 13" id="KW-0479">Metal-binding</keyword>
<evidence type="ECO:0000256" key="11">
    <source>
        <dbReference type="ARBA" id="ARBA00062362"/>
    </source>
</evidence>
<evidence type="ECO:0000313" key="17">
    <source>
        <dbReference type="Proteomes" id="UP000597762"/>
    </source>
</evidence>
<gene>
    <name evidence="16" type="ORF">SPHA_28057</name>
</gene>
<feature type="region of interest" description="Disordered" evidence="14">
    <location>
        <begin position="391"/>
        <end position="437"/>
    </location>
</feature>
<sequence>MPVQRPEPQTLKSVSVLITTICFLTACNIYGSNIKHSDYSGEFRIRPKTALMPGKDRVMNIREVPCSASGAQPSESSVPIIDVHSENFQSIWPSVLLAMKNSSFIALDTELSGLGDRRSLMASSIEDRYKAVSIAARSRSILSLGLSCFKLKQKQPCSPISAGKESEGQQEKCSAWNYMVQTFNITVLCQDDYTVEPRSMQFLVDHGFDFNKQYSKGILYQRGNDKNHSEINHPSVRDLFSELLTANVPVVFHNAIVDLIFLHQNLYCDLPFKLNSFLCNLSEMFTAGIYDTKFLIEYYMRMPASYLEYVFKKCFRKAMKSVSKNHLLLSFLDYPQSFAYVKYHDLGCRTLSTSLTYQQLQALVCQRFADHGYCHKGRNCPKSHNMELVLDLDESRPSKTQKRKDRKRKREEQKASKVEEKSKTCRTANNETGDIPADLKVEGKVPFDKASDESSIAAAVTCFVSSPGQCVRSERRDPSASAVEWPSF</sequence>
<dbReference type="InterPro" id="IPR012337">
    <property type="entry name" value="RNaseH-like_sf"/>
</dbReference>
<dbReference type="SUPFAM" id="SSF53098">
    <property type="entry name" value="Ribonuclease H-like"/>
    <property type="match status" value="1"/>
</dbReference>
<keyword evidence="8" id="KW-0007">Acetylation</keyword>
<name>A0A812C5H1_ACAPH</name>
<dbReference type="GO" id="GO:0034472">
    <property type="term" value="P:snRNA 3'-end processing"/>
    <property type="evidence" value="ECO:0007669"/>
    <property type="project" value="TreeGrafter"/>
</dbReference>
<evidence type="ECO:0000256" key="3">
    <source>
        <dbReference type="ARBA" id="ARBA00008372"/>
    </source>
</evidence>
<dbReference type="FunFam" id="3.30.420.10:FF:000039">
    <property type="entry name" value="Target of EGR1 protein 1"/>
    <property type="match status" value="1"/>
</dbReference>
<dbReference type="GO" id="GO:0000175">
    <property type="term" value="F:3'-5'-RNA exonuclease activity"/>
    <property type="evidence" value="ECO:0007669"/>
    <property type="project" value="TreeGrafter"/>
</dbReference>
<protein>
    <recommendedName>
        <fullName evidence="12">Target of EGR1 protein 1</fullName>
    </recommendedName>
</protein>
<dbReference type="GO" id="GO:0005730">
    <property type="term" value="C:nucleolus"/>
    <property type="evidence" value="ECO:0007669"/>
    <property type="project" value="UniProtKB-SubCell"/>
</dbReference>
<evidence type="ECO:0000256" key="9">
    <source>
        <dbReference type="ARBA" id="ARBA00023242"/>
    </source>
</evidence>
<feature type="compositionally biased region" description="Basic and acidic residues" evidence="14">
    <location>
        <begin position="410"/>
        <end position="423"/>
    </location>
</feature>
<evidence type="ECO:0000256" key="13">
    <source>
        <dbReference type="PROSITE-ProRule" id="PRU00723"/>
    </source>
</evidence>
<evidence type="ECO:0000256" key="12">
    <source>
        <dbReference type="ARBA" id="ARBA00071349"/>
    </source>
</evidence>
<comment type="caution">
    <text evidence="16">The sequence shown here is derived from an EMBL/GenBank/DDBJ whole genome shotgun (WGS) entry which is preliminary data.</text>
</comment>
<dbReference type="InterPro" id="IPR006941">
    <property type="entry name" value="RNase_CAF1"/>
</dbReference>
<evidence type="ECO:0000256" key="5">
    <source>
        <dbReference type="ARBA" id="ARBA00022723"/>
    </source>
</evidence>
<keyword evidence="6 13" id="KW-0863">Zinc-finger</keyword>
<feature type="compositionally biased region" description="Basic residues" evidence="14">
    <location>
        <begin position="399"/>
        <end position="409"/>
    </location>
</feature>
<evidence type="ECO:0000256" key="8">
    <source>
        <dbReference type="ARBA" id="ARBA00022990"/>
    </source>
</evidence>
<comment type="subcellular location">
    <subcellularLocation>
        <location evidence="1">Nucleus speckle</location>
    </subcellularLocation>
    <subcellularLocation>
        <location evidence="2">Nucleus</location>
        <location evidence="2">Nucleolus</location>
    </subcellularLocation>
</comment>
<dbReference type="OrthoDB" id="414075at2759"/>
<evidence type="ECO:0000256" key="1">
    <source>
        <dbReference type="ARBA" id="ARBA00004324"/>
    </source>
</evidence>
<dbReference type="Pfam" id="PF04857">
    <property type="entry name" value="CAF1"/>
    <property type="match status" value="2"/>
</dbReference>
<keyword evidence="17" id="KW-1185">Reference proteome</keyword>
<feature type="domain" description="C3H1-type" evidence="15">
    <location>
        <begin position="364"/>
        <end position="387"/>
    </location>
</feature>
<evidence type="ECO:0000259" key="15">
    <source>
        <dbReference type="PROSITE" id="PS50103"/>
    </source>
</evidence>
<accession>A0A812C5H1</accession>
<dbReference type="GO" id="GO:0017069">
    <property type="term" value="F:snRNA binding"/>
    <property type="evidence" value="ECO:0007669"/>
    <property type="project" value="TreeGrafter"/>
</dbReference>
<evidence type="ECO:0000256" key="6">
    <source>
        <dbReference type="ARBA" id="ARBA00022771"/>
    </source>
</evidence>
<keyword evidence="9" id="KW-0539">Nucleus</keyword>
<evidence type="ECO:0000256" key="2">
    <source>
        <dbReference type="ARBA" id="ARBA00004604"/>
    </source>
</evidence>
<dbReference type="InterPro" id="IPR000571">
    <property type="entry name" value="Znf_CCCH"/>
</dbReference>
<evidence type="ECO:0000313" key="16">
    <source>
        <dbReference type="EMBL" id="CAE1252627.1"/>
    </source>
</evidence>
<dbReference type="InterPro" id="IPR036397">
    <property type="entry name" value="RNaseH_sf"/>
</dbReference>
<comment type="subunit">
    <text evidence="11">Interacts with U1, U2, U4, U5 and U6 snRNAs.</text>
</comment>
<dbReference type="Proteomes" id="UP000597762">
    <property type="component" value="Unassembled WGS sequence"/>
</dbReference>
<dbReference type="PANTHER" id="PTHR15092">
    <property type="entry name" value="POLY A -SPECIFIC RIBONUCLEASE/TARGET OF EGR1, MEMBER 1"/>
    <property type="match status" value="1"/>
</dbReference>
<dbReference type="InterPro" id="IPR051181">
    <property type="entry name" value="CAF1_poly(A)_ribonucleases"/>
</dbReference>
<evidence type="ECO:0000256" key="10">
    <source>
        <dbReference type="ARBA" id="ARBA00057484"/>
    </source>
</evidence>
<evidence type="ECO:0000256" key="4">
    <source>
        <dbReference type="ARBA" id="ARBA00022553"/>
    </source>
</evidence>
<dbReference type="PROSITE" id="PS50103">
    <property type="entry name" value="ZF_C3H1"/>
    <property type="match status" value="1"/>
</dbReference>
<reference evidence="16" key="1">
    <citation type="submission" date="2021-01" db="EMBL/GenBank/DDBJ databases">
        <authorList>
            <person name="Li R."/>
            <person name="Bekaert M."/>
        </authorList>
    </citation>
    <scope>NUCLEOTIDE SEQUENCE</scope>
    <source>
        <strain evidence="16">Farmed</strain>
    </source>
</reference>
<dbReference type="Gene3D" id="3.30.420.10">
    <property type="entry name" value="Ribonuclease H-like superfamily/Ribonuclease H"/>
    <property type="match status" value="1"/>
</dbReference>
<proteinExistence type="inferred from homology"/>
<keyword evidence="4" id="KW-0597">Phosphoprotein</keyword>
<organism evidence="16 17">
    <name type="scientific">Acanthosepion pharaonis</name>
    <name type="common">Pharaoh cuttlefish</name>
    <name type="synonym">Sepia pharaonis</name>
    <dbReference type="NCBI Taxonomy" id="158019"/>
    <lineage>
        <taxon>Eukaryota</taxon>
        <taxon>Metazoa</taxon>
        <taxon>Spiralia</taxon>
        <taxon>Lophotrochozoa</taxon>
        <taxon>Mollusca</taxon>
        <taxon>Cephalopoda</taxon>
        <taxon>Coleoidea</taxon>
        <taxon>Decapodiformes</taxon>
        <taxon>Sepiida</taxon>
        <taxon>Sepiina</taxon>
        <taxon>Sepiidae</taxon>
        <taxon>Acanthosepion</taxon>
    </lineage>
</organism>
<dbReference type="PROSITE" id="PS51257">
    <property type="entry name" value="PROKAR_LIPOPROTEIN"/>
    <property type="match status" value="1"/>
</dbReference>
<evidence type="ECO:0000256" key="7">
    <source>
        <dbReference type="ARBA" id="ARBA00022833"/>
    </source>
</evidence>